<dbReference type="SUPFAM" id="SSF56672">
    <property type="entry name" value="DNA/RNA polymerases"/>
    <property type="match status" value="1"/>
</dbReference>
<organism evidence="1 2">
    <name type="scientific">Taxus chinensis</name>
    <name type="common">Chinese yew</name>
    <name type="synonym">Taxus wallichiana var. chinensis</name>
    <dbReference type="NCBI Taxonomy" id="29808"/>
    <lineage>
        <taxon>Eukaryota</taxon>
        <taxon>Viridiplantae</taxon>
        <taxon>Streptophyta</taxon>
        <taxon>Embryophyta</taxon>
        <taxon>Tracheophyta</taxon>
        <taxon>Spermatophyta</taxon>
        <taxon>Pinopsida</taxon>
        <taxon>Pinidae</taxon>
        <taxon>Conifers II</taxon>
        <taxon>Cupressales</taxon>
        <taxon>Taxaceae</taxon>
        <taxon>Taxus</taxon>
    </lineage>
</organism>
<proteinExistence type="predicted"/>
<reference evidence="1 2" key="1">
    <citation type="journal article" date="2021" name="Nat. Plants">
        <title>The Taxus genome provides insights into paclitaxel biosynthesis.</title>
        <authorList>
            <person name="Xiong X."/>
            <person name="Gou J."/>
            <person name="Liao Q."/>
            <person name="Li Y."/>
            <person name="Zhou Q."/>
            <person name="Bi G."/>
            <person name="Li C."/>
            <person name="Du R."/>
            <person name="Wang X."/>
            <person name="Sun T."/>
            <person name="Guo L."/>
            <person name="Liang H."/>
            <person name="Lu P."/>
            <person name="Wu Y."/>
            <person name="Zhang Z."/>
            <person name="Ro D.K."/>
            <person name="Shang Y."/>
            <person name="Huang S."/>
            <person name="Yan J."/>
        </authorList>
    </citation>
    <scope>NUCLEOTIDE SEQUENCE [LARGE SCALE GENOMIC DNA]</scope>
    <source>
        <strain evidence="1">Ta-2019</strain>
    </source>
</reference>
<feature type="non-terminal residue" evidence="1">
    <location>
        <position position="108"/>
    </location>
</feature>
<dbReference type="PANTHER" id="PTHR15503">
    <property type="entry name" value="LDOC1 RELATED"/>
    <property type="match status" value="1"/>
</dbReference>
<dbReference type="Proteomes" id="UP000824469">
    <property type="component" value="Unassembled WGS sequence"/>
</dbReference>
<feature type="non-terminal residue" evidence="1">
    <location>
        <position position="1"/>
    </location>
</feature>
<sequence>MQAVIDEHSVVFGEMSKGLPPKRYHDHAIQLVPGSQPPNIKPYRYPYMQKSKIEKIVQEMLEAGLIRHSESAYSSPIVMVRKKDDNWHMCPDYKELNKYTVKNKFPVP</sequence>
<dbReference type="PANTHER" id="PTHR15503:SF22">
    <property type="entry name" value="TRANSPOSON TY3-I GAG POLYPROTEIN"/>
    <property type="match status" value="1"/>
</dbReference>
<dbReference type="Gene3D" id="3.10.10.10">
    <property type="entry name" value="HIV Type 1 Reverse Transcriptase, subunit A, domain 1"/>
    <property type="match status" value="1"/>
</dbReference>
<dbReference type="InterPro" id="IPR043502">
    <property type="entry name" value="DNA/RNA_pol_sf"/>
</dbReference>
<evidence type="ECO:0000313" key="2">
    <source>
        <dbReference type="Proteomes" id="UP000824469"/>
    </source>
</evidence>
<keyword evidence="2" id="KW-1185">Reference proteome</keyword>
<dbReference type="OMA" id="SREMEHR"/>
<dbReference type="InterPro" id="IPR032567">
    <property type="entry name" value="RTL1-rel"/>
</dbReference>
<dbReference type="AlphaFoldDB" id="A0AA38CBJ9"/>
<comment type="caution">
    <text evidence="1">The sequence shown here is derived from an EMBL/GenBank/DDBJ whole genome shotgun (WGS) entry which is preliminary data.</text>
</comment>
<gene>
    <name evidence="1" type="ORF">KI387_040730</name>
</gene>
<dbReference type="EMBL" id="JAHRHJ020000433">
    <property type="protein sequence ID" value="KAH9294067.1"/>
    <property type="molecule type" value="Genomic_DNA"/>
</dbReference>
<protein>
    <submittedName>
        <fullName evidence="1">Uncharacterized protein</fullName>
    </submittedName>
</protein>
<evidence type="ECO:0000313" key="1">
    <source>
        <dbReference type="EMBL" id="KAH9294067.1"/>
    </source>
</evidence>
<accession>A0AA38CBJ9</accession>
<name>A0AA38CBJ9_TAXCH</name>